<protein>
    <submittedName>
        <fullName evidence="2">Esterase</fullName>
    </submittedName>
</protein>
<reference evidence="3" key="1">
    <citation type="journal article" date="2019" name="Int. J. Syst. Evol. Microbiol.">
        <title>The Global Catalogue of Microorganisms (GCM) 10K type strain sequencing project: providing services to taxonomists for standard genome sequencing and annotation.</title>
        <authorList>
            <consortium name="The Broad Institute Genomics Platform"/>
            <consortium name="The Broad Institute Genome Sequencing Center for Infectious Disease"/>
            <person name="Wu L."/>
            <person name="Ma J."/>
        </authorList>
    </citation>
    <scope>NUCLEOTIDE SEQUENCE [LARGE SCALE GENOMIC DNA]</scope>
    <source>
        <strain evidence="3">KCTC 22280</strain>
    </source>
</reference>
<dbReference type="Gene3D" id="3.40.50.1820">
    <property type="entry name" value="alpha/beta hydrolase"/>
    <property type="match status" value="1"/>
</dbReference>
<organism evidence="2 3">
    <name type="scientific">Marinobacter zhanjiangensis</name>
    <dbReference type="NCBI Taxonomy" id="578215"/>
    <lineage>
        <taxon>Bacteria</taxon>
        <taxon>Pseudomonadati</taxon>
        <taxon>Pseudomonadota</taxon>
        <taxon>Gammaproteobacteria</taxon>
        <taxon>Pseudomonadales</taxon>
        <taxon>Marinobacteraceae</taxon>
        <taxon>Marinobacter</taxon>
    </lineage>
</organism>
<accession>A0ABQ3B0G4</accession>
<dbReference type="InterPro" id="IPR022742">
    <property type="entry name" value="Hydrolase_4"/>
</dbReference>
<evidence type="ECO:0000313" key="2">
    <source>
        <dbReference type="EMBL" id="GGY73164.1"/>
    </source>
</evidence>
<keyword evidence="3" id="KW-1185">Reference proteome</keyword>
<dbReference type="PRINTS" id="PR00111">
    <property type="entry name" value="ABHYDROLASE"/>
</dbReference>
<feature type="domain" description="Serine aminopeptidase S33" evidence="1">
    <location>
        <begin position="61"/>
        <end position="299"/>
    </location>
</feature>
<dbReference type="InterPro" id="IPR029058">
    <property type="entry name" value="AB_hydrolase_fold"/>
</dbReference>
<dbReference type="RefSeq" id="WP_189576016.1">
    <property type="nucleotide sequence ID" value="NZ_BMXV01000004.1"/>
</dbReference>
<comment type="caution">
    <text evidence="2">The sequence shown here is derived from an EMBL/GenBank/DDBJ whole genome shotgun (WGS) entry which is preliminary data.</text>
</comment>
<dbReference type="InterPro" id="IPR000073">
    <property type="entry name" value="AB_hydrolase_1"/>
</dbReference>
<gene>
    <name evidence="2" type="ORF">GCM10007071_20360</name>
</gene>
<evidence type="ECO:0000259" key="1">
    <source>
        <dbReference type="Pfam" id="PF12146"/>
    </source>
</evidence>
<dbReference type="PANTHER" id="PTHR46438">
    <property type="entry name" value="ALPHA/BETA-HYDROLASES SUPERFAMILY PROTEIN"/>
    <property type="match status" value="1"/>
</dbReference>
<dbReference type="EMBL" id="BMXV01000004">
    <property type="protein sequence ID" value="GGY73164.1"/>
    <property type="molecule type" value="Genomic_DNA"/>
</dbReference>
<dbReference type="SUPFAM" id="SSF53474">
    <property type="entry name" value="alpha/beta-Hydrolases"/>
    <property type="match status" value="1"/>
</dbReference>
<evidence type="ECO:0000313" key="3">
    <source>
        <dbReference type="Proteomes" id="UP000601597"/>
    </source>
</evidence>
<name>A0ABQ3B0G4_9GAMM</name>
<dbReference type="Proteomes" id="UP000601597">
    <property type="component" value="Unassembled WGS sequence"/>
</dbReference>
<sequence length="321" mass="35584">MNMTPTHSTSYTTAEHWRRYLPFLPAWLRLSDDNLPAEDWWPWRGADIHLDRYPVERAPLSVIILHGAGGYGRLLVPYARMLQGQGYEVIAPDLPGYGLSRTPRELISHDRWVDCVVDLVQAERARSNRPVVLFGCSLGGYLAYSAAAKSGAVTGVIATTLADPRLPIVQRQFARFSWLGSLAPHTLPLMDTLCGSLRVPIRCVSRMSAIANDPKLVEVFLSDPYGGGNLVPVHFMRSLFEATPDIEPDQFHLCPVLLAHPAADRWTTVEASLPLFDRIKGEKRLVMLESCGHFPVEEPGVSQLLEAVCEFLEGLCVTAGE</sequence>
<proteinExistence type="predicted"/>
<dbReference type="Pfam" id="PF12146">
    <property type="entry name" value="Hydrolase_4"/>
    <property type="match status" value="1"/>
</dbReference>